<dbReference type="EMBL" id="VDMD01000022">
    <property type="protein sequence ID" value="TRM60463.1"/>
    <property type="molecule type" value="Genomic_DNA"/>
</dbReference>
<evidence type="ECO:0000313" key="4">
    <source>
        <dbReference type="Proteomes" id="UP000320762"/>
    </source>
</evidence>
<dbReference type="STRING" id="97359.A0A550C6N4"/>
<feature type="domain" description="Arrestin C-terminal-like" evidence="2">
    <location>
        <begin position="423"/>
        <end position="640"/>
    </location>
</feature>
<dbReference type="GO" id="GO:0070086">
    <property type="term" value="P:ubiquitin-dependent endocytosis"/>
    <property type="evidence" value="ECO:0007669"/>
    <property type="project" value="TreeGrafter"/>
</dbReference>
<gene>
    <name evidence="3" type="ORF">BD626DRAFT_505443</name>
</gene>
<dbReference type="AlphaFoldDB" id="A0A550C6N4"/>
<evidence type="ECO:0000256" key="1">
    <source>
        <dbReference type="SAM" id="MobiDB-lite"/>
    </source>
</evidence>
<feature type="region of interest" description="Disordered" evidence="1">
    <location>
        <begin position="601"/>
        <end position="621"/>
    </location>
</feature>
<evidence type="ECO:0000313" key="3">
    <source>
        <dbReference type="EMBL" id="TRM60463.1"/>
    </source>
</evidence>
<dbReference type="Proteomes" id="UP000320762">
    <property type="component" value="Unassembled WGS sequence"/>
</dbReference>
<proteinExistence type="predicted"/>
<dbReference type="GO" id="GO:0005886">
    <property type="term" value="C:plasma membrane"/>
    <property type="evidence" value="ECO:0007669"/>
    <property type="project" value="TreeGrafter"/>
</dbReference>
<dbReference type="GO" id="GO:0005829">
    <property type="term" value="C:cytosol"/>
    <property type="evidence" value="ECO:0007669"/>
    <property type="project" value="TreeGrafter"/>
</dbReference>
<feature type="compositionally biased region" description="Low complexity" evidence="1">
    <location>
        <begin position="144"/>
        <end position="199"/>
    </location>
</feature>
<accession>A0A550C6N4</accession>
<feature type="compositionally biased region" description="Basic and acidic residues" evidence="1">
    <location>
        <begin position="379"/>
        <end position="404"/>
    </location>
</feature>
<dbReference type="PANTHER" id="PTHR11188:SF17">
    <property type="entry name" value="FI21816P1"/>
    <property type="match status" value="1"/>
</dbReference>
<dbReference type="PANTHER" id="PTHR11188">
    <property type="entry name" value="ARRESTIN DOMAIN CONTAINING PROTEIN"/>
    <property type="match status" value="1"/>
</dbReference>
<feature type="compositionally biased region" description="Acidic residues" evidence="1">
    <location>
        <begin position="601"/>
        <end position="617"/>
    </location>
</feature>
<feature type="region of interest" description="Disordered" evidence="1">
    <location>
        <begin position="379"/>
        <end position="421"/>
    </location>
</feature>
<dbReference type="Gene3D" id="2.60.40.640">
    <property type="match status" value="2"/>
</dbReference>
<dbReference type="GO" id="GO:0030674">
    <property type="term" value="F:protein-macromolecule adaptor activity"/>
    <property type="evidence" value="ECO:0007669"/>
    <property type="project" value="TreeGrafter"/>
</dbReference>
<dbReference type="OrthoDB" id="2238745at2759"/>
<comment type="caution">
    <text evidence="3">The sequence shown here is derived from an EMBL/GenBank/DDBJ whole genome shotgun (WGS) entry which is preliminary data.</text>
</comment>
<dbReference type="InterPro" id="IPR050357">
    <property type="entry name" value="Arrestin_domain-protein"/>
</dbReference>
<protein>
    <recommendedName>
        <fullName evidence="2">Arrestin C-terminal-like domain-containing protein</fullName>
    </recommendedName>
</protein>
<dbReference type="InterPro" id="IPR011022">
    <property type="entry name" value="Arrestin_C-like"/>
</dbReference>
<keyword evidence="4" id="KW-1185">Reference proteome</keyword>
<name>A0A550C6N4_9AGAR</name>
<dbReference type="GO" id="GO:0031625">
    <property type="term" value="F:ubiquitin protein ligase binding"/>
    <property type="evidence" value="ECO:0007669"/>
    <property type="project" value="TreeGrafter"/>
</dbReference>
<feature type="region of interest" description="Disordered" evidence="1">
    <location>
        <begin position="139"/>
        <end position="206"/>
    </location>
</feature>
<organism evidence="3 4">
    <name type="scientific">Schizophyllum amplum</name>
    <dbReference type="NCBI Taxonomy" id="97359"/>
    <lineage>
        <taxon>Eukaryota</taxon>
        <taxon>Fungi</taxon>
        <taxon>Dikarya</taxon>
        <taxon>Basidiomycota</taxon>
        <taxon>Agaricomycotina</taxon>
        <taxon>Agaricomycetes</taxon>
        <taxon>Agaricomycetidae</taxon>
        <taxon>Agaricales</taxon>
        <taxon>Schizophyllaceae</taxon>
        <taxon>Schizophyllum</taxon>
    </lineage>
</organism>
<evidence type="ECO:0000259" key="2">
    <source>
        <dbReference type="SMART" id="SM01017"/>
    </source>
</evidence>
<dbReference type="InterPro" id="IPR014752">
    <property type="entry name" value="Arrestin-like_C"/>
</dbReference>
<reference evidence="3 4" key="1">
    <citation type="journal article" date="2019" name="New Phytol.">
        <title>Comparative genomics reveals unique wood-decay strategies and fruiting body development in the Schizophyllaceae.</title>
        <authorList>
            <person name="Almasi E."/>
            <person name="Sahu N."/>
            <person name="Krizsan K."/>
            <person name="Balint B."/>
            <person name="Kovacs G.M."/>
            <person name="Kiss B."/>
            <person name="Cseklye J."/>
            <person name="Drula E."/>
            <person name="Henrissat B."/>
            <person name="Nagy I."/>
            <person name="Chovatia M."/>
            <person name="Adam C."/>
            <person name="LaButti K."/>
            <person name="Lipzen A."/>
            <person name="Riley R."/>
            <person name="Grigoriev I.V."/>
            <person name="Nagy L.G."/>
        </authorList>
    </citation>
    <scope>NUCLEOTIDE SEQUENCE [LARGE SCALE GENOMIC DNA]</scope>
    <source>
        <strain evidence="3 4">NL-1724</strain>
    </source>
</reference>
<dbReference type="SMART" id="SM01017">
    <property type="entry name" value="Arrestin_C"/>
    <property type="match status" value="1"/>
</dbReference>
<sequence length="702" mass="75574">MAKDKSTVTIELDERAVYMRQPEDGGTTPSAMVRATLVLRLAHPTRIASIDVTLCGTSFVHWPEGHNNHVEHSESHIVHRATRALFDAQAAADAEELPPPIYTETEASFARPRLQSFQSSGSTSSSAFSAFISCDVDDEQVQQTRSTTRPATSRAGSRSSTASASRSSASASRPAAWGRRASSRTSTGRATSRSSTRSASSDHSDHHAHGLLHLLAPWRALKAHKDHPHEAHAPLITTPAEDIPTESYRRVTSKEFDAGTYTYPVAFALPANAPPTLTCGRGSLRWKLIARVERVGCATHGHGILDLHSHGQDRGRRRREPDIAHGDAHRHFAHSDESSHSMHPPEPLVDACEVRVLACPGGDGADNGCAVVEREWPTNREASGRRDERARRSRRSGEDEHRSQGDGAQGRAITNSPQRNVARRTRLQYALTVGTRSVCAGDTLPISLVLTPLARVRVHRINVVIEEQVAYLSQMTDVVRVDPVVPIALMRVKMGEKVKGINGEDVITVTGDEAVQVPHTESPTEKDLTASACFPASSLLPSSTSSSSSSAVLPGTLHSPWALAASLRVPSRGLRPTNENRAANVLVTHALAVTLRLGAVDEGDDGEAGENGEEKDDEEQHEKLYDVTIRLPLHVYSSLCNSDALCLPMYEDKVAGSVGHGGGHLDVGCELAGGAHPDVVASHALAEEARAPVVVPWAYGWA</sequence>